<dbReference type="InterPro" id="IPR003497">
    <property type="entry name" value="BRO_N_domain"/>
</dbReference>
<dbReference type="RefSeq" id="WP_198828714.1">
    <property type="nucleotide sequence ID" value="NZ_CP066308.1"/>
</dbReference>
<dbReference type="KEGG" id="bcop:JD108_04435"/>
<dbReference type="PANTHER" id="PTHR36180">
    <property type="entry name" value="DNA-BINDING PROTEIN-RELATED-RELATED"/>
    <property type="match status" value="1"/>
</dbReference>
<dbReference type="Pfam" id="PF02498">
    <property type="entry name" value="Bro-N"/>
    <property type="match status" value="1"/>
</dbReference>
<dbReference type="InterPro" id="IPR005039">
    <property type="entry name" value="Ant_C"/>
</dbReference>
<protein>
    <submittedName>
        <fullName evidence="2">Phage antirepressor KilAC domain-containing protein</fullName>
    </submittedName>
</protein>
<dbReference type="EMBL" id="CP066308">
    <property type="protein sequence ID" value="QQE75184.1"/>
    <property type="molecule type" value="Genomic_DNA"/>
</dbReference>
<name>A0A7T5EM76_9BACL</name>
<dbReference type="SMART" id="SM01040">
    <property type="entry name" value="Bro-N"/>
    <property type="match status" value="1"/>
</dbReference>
<evidence type="ECO:0000259" key="1">
    <source>
        <dbReference type="PROSITE" id="PS51750"/>
    </source>
</evidence>
<evidence type="ECO:0000313" key="2">
    <source>
        <dbReference type="EMBL" id="QQE75184.1"/>
    </source>
</evidence>
<accession>A0A7T5EM76</accession>
<organism evidence="2 3">
    <name type="scientific">Brevibacillus composti</name>
    <dbReference type="NCBI Taxonomy" id="2796470"/>
    <lineage>
        <taxon>Bacteria</taxon>
        <taxon>Bacillati</taxon>
        <taxon>Bacillota</taxon>
        <taxon>Bacilli</taxon>
        <taxon>Bacillales</taxon>
        <taxon>Paenibacillaceae</taxon>
        <taxon>Brevibacillus</taxon>
    </lineage>
</organism>
<dbReference type="Pfam" id="PF03374">
    <property type="entry name" value="ANT"/>
    <property type="match status" value="1"/>
</dbReference>
<sequence length="267" mass="29647">MNKQQIFNHSMFGDLPVIVVGGVEWFGATEVAKALTFAKPHDAITNHVDEDDSAVYGVIDSLGRTQQKKFIIESGLYSLIFGAAKQGNNPEIQEKAKQFKRWVTREVLPTIRKHGGYLTPAKIEEVLLNPDTIIDLAQRLKQANEEKAKLTAQIEADKPKVIFADSVAASKTSILIGDLAKILKQNGYDTGQKRLFAQLRDEGYLIKRKGADYNMPTQRAMEVGLFEIKETVVTHSDGHISISKTPKVTGKGQIYFINKYAGRVEAS</sequence>
<dbReference type="GO" id="GO:0003677">
    <property type="term" value="F:DNA binding"/>
    <property type="evidence" value="ECO:0007669"/>
    <property type="project" value="InterPro"/>
</dbReference>
<dbReference type="AlphaFoldDB" id="A0A7T5EM76"/>
<evidence type="ECO:0000313" key="3">
    <source>
        <dbReference type="Proteomes" id="UP000595847"/>
    </source>
</evidence>
<dbReference type="PROSITE" id="PS51750">
    <property type="entry name" value="BRO_N"/>
    <property type="match status" value="1"/>
</dbReference>
<gene>
    <name evidence="2" type="ORF">JD108_04435</name>
</gene>
<dbReference type="Proteomes" id="UP000595847">
    <property type="component" value="Chromosome"/>
</dbReference>
<dbReference type="PANTHER" id="PTHR36180:SF2">
    <property type="entry name" value="BRO FAMILY PROTEIN"/>
    <property type="match status" value="1"/>
</dbReference>
<reference evidence="2 3" key="1">
    <citation type="submission" date="2020-12" db="EMBL/GenBank/DDBJ databases">
        <title>strain FJAT-54423T represents a novel species of the genus Brevibacillus.</title>
        <authorList>
            <person name="Tang R."/>
        </authorList>
    </citation>
    <scope>NUCLEOTIDE SEQUENCE [LARGE SCALE GENOMIC DNA]</scope>
    <source>
        <strain evidence="2 3">FJAT-54423</strain>
    </source>
</reference>
<feature type="domain" description="Bro-N" evidence="1">
    <location>
        <begin position="1"/>
        <end position="115"/>
    </location>
</feature>
<proteinExistence type="predicted"/>